<gene>
    <name evidence="2" type="primary">fxsA</name>
    <name evidence="2" type="ORF">C6N75_28735</name>
</gene>
<protein>
    <submittedName>
        <fullName evidence="2">FXSXX-COOH protein</fullName>
    </submittedName>
</protein>
<organism evidence="2 3">
    <name type="scientific">Streptomyces solincola</name>
    <dbReference type="NCBI Taxonomy" id="2100817"/>
    <lineage>
        <taxon>Bacteria</taxon>
        <taxon>Bacillati</taxon>
        <taxon>Actinomycetota</taxon>
        <taxon>Actinomycetes</taxon>
        <taxon>Kitasatosporales</taxon>
        <taxon>Streptomycetaceae</taxon>
        <taxon>Streptomyces</taxon>
    </lineage>
</organism>
<keyword evidence="3" id="KW-1185">Reference proteome</keyword>
<evidence type="ECO:0000313" key="3">
    <source>
        <dbReference type="Proteomes" id="UP000239322"/>
    </source>
</evidence>
<dbReference type="EMBL" id="PVLV01000650">
    <property type="protein sequence ID" value="PRH75858.1"/>
    <property type="molecule type" value="Genomic_DNA"/>
</dbReference>
<comment type="caution">
    <text evidence="2">The sequence shown here is derived from an EMBL/GenBank/DDBJ whole genome shotgun (WGS) entry which is preliminary data.</text>
</comment>
<dbReference type="NCBIfam" id="TIGR04268">
    <property type="entry name" value="FxSxx-COOH"/>
    <property type="match status" value="1"/>
</dbReference>
<dbReference type="Proteomes" id="UP000239322">
    <property type="component" value="Unassembled WGS sequence"/>
</dbReference>
<accession>A0A2S9PN61</accession>
<dbReference type="OrthoDB" id="4288153at2"/>
<dbReference type="AlphaFoldDB" id="A0A2S9PN61"/>
<feature type="compositionally biased region" description="Basic residues" evidence="1">
    <location>
        <begin position="1"/>
        <end position="10"/>
    </location>
</feature>
<dbReference type="InterPro" id="IPR026334">
    <property type="entry name" value="FxSxx-COOH"/>
</dbReference>
<proteinExistence type="predicted"/>
<reference evidence="2 3" key="1">
    <citation type="submission" date="2018-03" db="EMBL/GenBank/DDBJ databases">
        <title>Novel Streptomyces sp. from soil.</title>
        <authorList>
            <person name="Tan G.Y.A."/>
            <person name="Lee Z.Y."/>
        </authorList>
    </citation>
    <scope>NUCLEOTIDE SEQUENCE [LARGE SCALE GENOMIC DNA]</scope>
    <source>
        <strain evidence="2 3">ST5x</strain>
    </source>
</reference>
<evidence type="ECO:0000313" key="2">
    <source>
        <dbReference type="EMBL" id="PRH75858.1"/>
    </source>
</evidence>
<feature type="region of interest" description="Disordered" evidence="1">
    <location>
        <begin position="1"/>
        <end position="24"/>
    </location>
</feature>
<name>A0A2S9PN61_9ACTN</name>
<evidence type="ECO:0000256" key="1">
    <source>
        <dbReference type="SAM" id="MobiDB-lite"/>
    </source>
</evidence>
<sequence>MRVKSCRRHCNGAATHDRPHSPRTAVVTPQLPAALAAAKPPRVPLAEIDVRGASAERSLGRLLPSVGARSERVPTFNSAV</sequence>